<dbReference type="PANTHER" id="PTHR21004">
    <property type="entry name" value="SERINE PROTEASE-RELATED"/>
    <property type="match status" value="1"/>
</dbReference>
<dbReference type="PANTHER" id="PTHR21004:SF0">
    <property type="entry name" value="PEROXISOMAL LEADER PEPTIDE-PROCESSING PROTEASE"/>
    <property type="match status" value="1"/>
</dbReference>
<dbReference type="GO" id="GO:0004252">
    <property type="term" value="F:serine-type endopeptidase activity"/>
    <property type="evidence" value="ECO:0007669"/>
    <property type="project" value="InterPro"/>
</dbReference>
<dbReference type="GO" id="GO:0005777">
    <property type="term" value="C:peroxisome"/>
    <property type="evidence" value="ECO:0007669"/>
    <property type="project" value="InterPro"/>
</dbReference>
<dbReference type="Proteomes" id="UP001219518">
    <property type="component" value="Unassembled WGS sequence"/>
</dbReference>
<evidence type="ECO:0000313" key="1">
    <source>
        <dbReference type="EMBL" id="KAK3912314.1"/>
    </source>
</evidence>
<keyword evidence="1" id="KW-0378">Hydrolase</keyword>
<accession>A0AAE1H067</accession>
<reference evidence="1" key="1">
    <citation type="submission" date="2021-07" db="EMBL/GenBank/DDBJ databases">
        <authorList>
            <person name="Catto M.A."/>
            <person name="Jacobson A."/>
            <person name="Kennedy G."/>
            <person name="Labadie P."/>
            <person name="Hunt B.G."/>
            <person name="Srinivasan R."/>
        </authorList>
    </citation>
    <scope>NUCLEOTIDE SEQUENCE</scope>
    <source>
        <strain evidence="1">PL_HMW_Pooled</strain>
        <tissue evidence="1">Head</tissue>
    </source>
</reference>
<dbReference type="AlphaFoldDB" id="A0AAE1H067"/>
<name>A0AAE1H067_9NEOP</name>
<organism evidence="1 2">
    <name type="scientific">Frankliniella fusca</name>
    <dbReference type="NCBI Taxonomy" id="407009"/>
    <lineage>
        <taxon>Eukaryota</taxon>
        <taxon>Metazoa</taxon>
        <taxon>Ecdysozoa</taxon>
        <taxon>Arthropoda</taxon>
        <taxon>Hexapoda</taxon>
        <taxon>Insecta</taxon>
        <taxon>Pterygota</taxon>
        <taxon>Neoptera</taxon>
        <taxon>Paraneoptera</taxon>
        <taxon>Thysanoptera</taxon>
        <taxon>Terebrantia</taxon>
        <taxon>Thripoidea</taxon>
        <taxon>Thripidae</taxon>
        <taxon>Frankliniella</taxon>
    </lineage>
</organism>
<reference evidence="1" key="2">
    <citation type="journal article" date="2023" name="BMC Genomics">
        <title>Pest status, molecular evolution, and epigenetic factors derived from the genome assembly of Frankliniella fusca, a thysanopteran phytovirus vector.</title>
        <authorList>
            <person name="Catto M.A."/>
            <person name="Labadie P.E."/>
            <person name="Jacobson A.L."/>
            <person name="Kennedy G.G."/>
            <person name="Srinivasan R."/>
            <person name="Hunt B.G."/>
        </authorList>
    </citation>
    <scope>NUCLEOTIDE SEQUENCE</scope>
    <source>
        <strain evidence="1">PL_HMW_Pooled</strain>
    </source>
</reference>
<keyword evidence="1" id="KW-0645">Protease</keyword>
<dbReference type="Gene3D" id="2.40.10.10">
    <property type="entry name" value="Trypsin-like serine proteases"/>
    <property type="match status" value="2"/>
</dbReference>
<gene>
    <name evidence="1" type="ORF">KUF71_021884</name>
</gene>
<keyword evidence="2" id="KW-1185">Reference proteome</keyword>
<dbReference type="InterPro" id="IPR009003">
    <property type="entry name" value="Peptidase_S1_PA"/>
</dbReference>
<comment type="caution">
    <text evidence="1">The sequence shown here is derived from an EMBL/GenBank/DDBJ whole genome shotgun (WGS) entry which is preliminary data.</text>
</comment>
<dbReference type="GO" id="GO:0031998">
    <property type="term" value="P:regulation of fatty acid beta-oxidation"/>
    <property type="evidence" value="ECO:0007669"/>
    <property type="project" value="TreeGrafter"/>
</dbReference>
<dbReference type="SUPFAM" id="SSF50494">
    <property type="entry name" value="Trypsin-like serine proteases"/>
    <property type="match status" value="1"/>
</dbReference>
<dbReference type="InterPro" id="IPR039245">
    <property type="entry name" value="TYSND1/DEG15"/>
</dbReference>
<feature type="non-terminal residue" evidence="1">
    <location>
        <position position="1"/>
    </location>
</feature>
<proteinExistence type="predicted"/>
<protein>
    <submittedName>
        <fullName evidence="1">Peroxisomal leader peptide-processing protease</fullName>
    </submittedName>
</protein>
<dbReference type="Pfam" id="PF13365">
    <property type="entry name" value="Trypsin_2"/>
    <property type="match status" value="1"/>
</dbReference>
<sequence>QIFQRGRIMPTPEATLRSKLSAAGRRALLVRCGGRSCSGVLLDADLDRPDWRPDGALVLVPALLLHGAGVVDRRNGKPVIRRRAVPAVSVVLRRGRLKPRAGRPPAHAHTLQEPEDDLGEVQARVLAAWRWGRLAAALPQLLAELRLSSDAAAEPWTSLQPSIRDVSTSGGVGGGDPGREARELVSMFLLLQLQPVPAARPPVLAALREALGRAPPVPARGAPVCTASAPLAAPGLLGAVCQGVVSGTAPGGLLTLTDARVTPGCEGAGVYSLAAADASLPCAVVLSPLTWWRGEAVGFTLCLDLRRLLEDALLHLEQVGRLQLAPQPPSTTMSAFHNDGADDVDLFGIDKSVVLVRCAHMWGSGVVIGRAGDRQGARPVILTCAHVLLDGREVTVCWGDHALRAEVVWRSADGEPFDVAVLLVDVDEDEDELCPLPLDCRPPHVGEAVVAAGFPLFSERSAAAPVRALRPLVSRGEVSGWWTSASSQILTTCTVQSGASGGPLLRLGPGGEPRVIGVLVCNAQVGSGGDAVVYPHVNFALWADAIHGPIDAYLKSGDKKHLGQLQCKSLAVHRQWKLQPPRMCKL</sequence>
<dbReference type="GO" id="GO:0016485">
    <property type="term" value="P:protein processing"/>
    <property type="evidence" value="ECO:0007669"/>
    <property type="project" value="InterPro"/>
</dbReference>
<evidence type="ECO:0000313" key="2">
    <source>
        <dbReference type="Proteomes" id="UP001219518"/>
    </source>
</evidence>
<dbReference type="InterPro" id="IPR043504">
    <property type="entry name" value="Peptidase_S1_PA_chymotrypsin"/>
</dbReference>
<dbReference type="EMBL" id="JAHWGI010000292">
    <property type="protein sequence ID" value="KAK3912314.1"/>
    <property type="molecule type" value="Genomic_DNA"/>
</dbReference>